<accession>A0AAD3YEG2</accession>
<organism evidence="6 7">
    <name type="scientific">Cutaneotrichosporon spelunceum</name>
    <dbReference type="NCBI Taxonomy" id="1672016"/>
    <lineage>
        <taxon>Eukaryota</taxon>
        <taxon>Fungi</taxon>
        <taxon>Dikarya</taxon>
        <taxon>Basidiomycota</taxon>
        <taxon>Agaricomycotina</taxon>
        <taxon>Tremellomycetes</taxon>
        <taxon>Trichosporonales</taxon>
        <taxon>Trichosporonaceae</taxon>
        <taxon>Cutaneotrichosporon</taxon>
    </lineage>
</organism>
<dbReference type="SMART" id="SM00906">
    <property type="entry name" value="Fungal_trans"/>
    <property type="match status" value="1"/>
</dbReference>
<reference evidence="6" key="2">
    <citation type="submission" date="2023-06" db="EMBL/GenBank/DDBJ databases">
        <authorList>
            <person name="Kobayashi Y."/>
            <person name="Kayamori A."/>
            <person name="Aoki K."/>
            <person name="Shiwa Y."/>
            <person name="Fujita N."/>
            <person name="Sugita T."/>
            <person name="Iwasaki W."/>
            <person name="Tanaka N."/>
            <person name="Takashima M."/>
        </authorList>
    </citation>
    <scope>NUCLEOTIDE SEQUENCE</scope>
    <source>
        <strain evidence="6">HIS016</strain>
    </source>
</reference>
<evidence type="ECO:0000256" key="2">
    <source>
        <dbReference type="ARBA" id="ARBA00022723"/>
    </source>
</evidence>
<dbReference type="InterPro" id="IPR007219">
    <property type="entry name" value="XnlR_reg_dom"/>
</dbReference>
<dbReference type="Gene3D" id="4.10.240.10">
    <property type="entry name" value="Zn(2)-C6 fungal-type DNA-binding domain"/>
    <property type="match status" value="1"/>
</dbReference>
<dbReference type="EMBL" id="BTCM01000007">
    <property type="protein sequence ID" value="GMK59123.1"/>
    <property type="molecule type" value="Genomic_DNA"/>
</dbReference>
<dbReference type="AlphaFoldDB" id="A0AAD3YEG2"/>
<feature type="compositionally biased region" description="Polar residues" evidence="4">
    <location>
        <begin position="238"/>
        <end position="254"/>
    </location>
</feature>
<protein>
    <recommendedName>
        <fullName evidence="5">Zn(2)-C6 fungal-type domain-containing protein</fullName>
    </recommendedName>
</protein>
<dbReference type="Pfam" id="PF04082">
    <property type="entry name" value="Fungal_trans"/>
    <property type="match status" value="1"/>
</dbReference>
<evidence type="ECO:0000256" key="3">
    <source>
        <dbReference type="ARBA" id="ARBA00023242"/>
    </source>
</evidence>
<feature type="compositionally biased region" description="Basic and acidic residues" evidence="4">
    <location>
        <begin position="159"/>
        <end position="172"/>
    </location>
</feature>
<feature type="region of interest" description="Disordered" evidence="4">
    <location>
        <begin position="80"/>
        <end position="100"/>
    </location>
</feature>
<dbReference type="SMART" id="SM00066">
    <property type="entry name" value="GAL4"/>
    <property type="match status" value="1"/>
</dbReference>
<dbReference type="CDD" id="cd12148">
    <property type="entry name" value="fungal_TF_MHR"/>
    <property type="match status" value="1"/>
</dbReference>
<feature type="region of interest" description="Disordered" evidence="4">
    <location>
        <begin position="124"/>
        <end position="257"/>
    </location>
</feature>
<evidence type="ECO:0000313" key="7">
    <source>
        <dbReference type="Proteomes" id="UP001222932"/>
    </source>
</evidence>
<keyword evidence="2" id="KW-0479">Metal-binding</keyword>
<gene>
    <name evidence="6" type="ORF">CspeluHIS016_0701380</name>
</gene>
<dbReference type="PANTHER" id="PTHR31001">
    <property type="entry name" value="UNCHARACTERIZED TRANSCRIPTIONAL REGULATORY PROTEIN"/>
    <property type="match status" value="1"/>
</dbReference>
<evidence type="ECO:0000256" key="4">
    <source>
        <dbReference type="SAM" id="MobiDB-lite"/>
    </source>
</evidence>
<dbReference type="GO" id="GO:0005634">
    <property type="term" value="C:nucleus"/>
    <property type="evidence" value="ECO:0007669"/>
    <property type="project" value="UniProtKB-SubCell"/>
</dbReference>
<name>A0AAD3YEG2_9TREE</name>
<keyword evidence="3" id="KW-0539">Nucleus</keyword>
<feature type="compositionally biased region" description="Polar residues" evidence="4">
    <location>
        <begin position="137"/>
        <end position="154"/>
    </location>
</feature>
<dbReference type="GO" id="GO:0006351">
    <property type="term" value="P:DNA-templated transcription"/>
    <property type="evidence" value="ECO:0007669"/>
    <property type="project" value="InterPro"/>
</dbReference>
<dbReference type="GO" id="GO:0003677">
    <property type="term" value="F:DNA binding"/>
    <property type="evidence" value="ECO:0007669"/>
    <property type="project" value="InterPro"/>
</dbReference>
<dbReference type="InterPro" id="IPR001138">
    <property type="entry name" value="Zn2Cys6_DnaBD"/>
</dbReference>
<keyword evidence="7" id="KW-1185">Reference proteome</keyword>
<proteinExistence type="predicted"/>
<comment type="caution">
    <text evidence="6">The sequence shown here is derived from an EMBL/GenBank/DDBJ whole genome shotgun (WGS) entry which is preliminary data.</text>
</comment>
<sequence length="864" mass="97555">MSPRTPTAPTFPWHVPELATPPRAAGFTPSFNAPFSPHSHAATHHMPHRTPPGVSFSTPQMQMSHPIQFDRMISPLNLSHDPRFRRRGRQPTACTECNRRKQRCDGLQPCHHCAKRNVTELCRFPDQKPKPRPRGYSNHSEGSATARMSSGSASDDSDNPFKRKSSESDTRSPKRPAFFVDKLSSPLLNSPIDDRSGPPPTRRPSLQDLVHHSIPVSSERASAQTPTPPPWERGGSRPPQSQFRGTRTPDSWGSQHEDGVFMQENGALGYGSLAVEGHGDESGHHQLQFYGTSHFGPRAAAEFFQEMSGVRKERLNVSDTHYRLPSLSDLDQGPYSLASHIRALDSRLPPRSLCERYVDIFFTLANSWMDMLYEPDFRAKYGTFWAIKGEFEDMTRIDVRWLALFQIVLAFGSLLDRQPNPSTEPVTLSNQFFVGARCALSEAPSFGGESIDTVRAYSLLSHYLVMTRRVPEAWNMLGSAVRASEAQGFHIDGEKWKDLPPQEAELRRRLWAQMYCLDRSISYFLGRPLAIHDDKFSVVPPANIPDSELSVFPRPNWPLTTPTKSTFLILHYRLAQIIGRILTTCFGLSPRKHADVMECERLMVDWIRNLPPVFNLDDPDLRWDEQYQWLRLQRQTLISKFHQARIALHRPYLLHNGYTESRIACVVSAGAELRNRLHLLEEDAEALDRFKWMTVASGFAPACILGLLLARNKREDRVYDYDEIRALFMAYIAAERRAACDDSADSELQVLDMMLIKADAMRGTHPHPSPVQQLVLPPTSEPVRVDVPVPHVTNGALTLAPPAEEWLPAGRPWEPRPPYDPSAAAFPAADDMQSWNSLLNFIGAPAEAQPWYDGDAVVIEEEPR</sequence>
<dbReference type="InterPro" id="IPR050613">
    <property type="entry name" value="Sec_Metabolite_Reg"/>
</dbReference>
<evidence type="ECO:0000259" key="5">
    <source>
        <dbReference type="PROSITE" id="PS50048"/>
    </source>
</evidence>
<feature type="compositionally biased region" description="Polar residues" evidence="4">
    <location>
        <begin position="215"/>
        <end position="225"/>
    </location>
</feature>
<dbReference type="Proteomes" id="UP001222932">
    <property type="component" value="Unassembled WGS sequence"/>
</dbReference>
<dbReference type="PROSITE" id="PS50048">
    <property type="entry name" value="ZN2_CY6_FUNGAL_2"/>
    <property type="match status" value="1"/>
</dbReference>
<dbReference type="PANTHER" id="PTHR31001:SF87">
    <property type="entry name" value="COL-21"/>
    <property type="match status" value="1"/>
</dbReference>
<evidence type="ECO:0000256" key="1">
    <source>
        <dbReference type="ARBA" id="ARBA00004123"/>
    </source>
</evidence>
<dbReference type="InterPro" id="IPR036864">
    <property type="entry name" value="Zn2-C6_fun-type_DNA-bd_sf"/>
</dbReference>
<dbReference type="SUPFAM" id="SSF57701">
    <property type="entry name" value="Zn2/Cys6 DNA-binding domain"/>
    <property type="match status" value="1"/>
</dbReference>
<feature type="domain" description="Zn(2)-C6 fungal-type" evidence="5">
    <location>
        <begin position="93"/>
        <end position="124"/>
    </location>
</feature>
<evidence type="ECO:0000313" key="6">
    <source>
        <dbReference type="EMBL" id="GMK59123.1"/>
    </source>
</evidence>
<comment type="subcellular location">
    <subcellularLocation>
        <location evidence="1">Nucleus</location>
    </subcellularLocation>
</comment>
<reference evidence="6" key="1">
    <citation type="journal article" date="2023" name="BMC Genomics">
        <title>Chromosome-level genome assemblies of Cutaneotrichosporon spp. (Trichosporonales, Basidiomycota) reveal imbalanced evolution between nucleotide sequences and chromosome synteny.</title>
        <authorList>
            <person name="Kobayashi Y."/>
            <person name="Kayamori A."/>
            <person name="Aoki K."/>
            <person name="Shiwa Y."/>
            <person name="Matsutani M."/>
            <person name="Fujita N."/>
            <person name="Sugita T."/>
            <person name="Iwasaki W."/>
            <person name="Tanaka N."/>
            <person name="Takashima M."/>
        </authorList>
    </citation>
    <scope>NUCLEOTIDE SEQUENCE</scope>
    <source>
        <strain evidence="6">HIS016</strain>
    </source>
</reference>
<dbReference type="CDD" id="cd00067">
    <property type="entry name" value="GAL4"/>
    <property type="match status" value="1"/>
</dbReference>
<dbReference type="GO" id="GO:0000981">
    <property type="term" value="F:DNA-binding transcription factor activity, RNA polymerase II-specific"/>
    <property type="evidence" value="ECO:0007669"/>
    <property type="project" value="InterPro"/>
</dbReference>
<dbReference type="GO" id="GO:0008270">
    <property type="term" value="F:zinc ion binding"/>
    <property type="evidence" value="ECO:0007669"/>
    <property type="project" value="InterPro"/>
</dbReference>
<dbReference type="Pfam" id="PF00172">
    <property type="entry name" value="Zn_clus"/>
    <property type="match status" value="1"/>
</dbReference>